<keyword evidence="1" id="KW-1133">Transmembrane helix</keyword>
<dbReference type="EMBL" id="RCZP01000043">
    <property type="protein sequence ID" value="TPG45977.1"/>
    <property type="molecule type" value="Genomic_DNA"/>
</dbReference>
<evidence type="ECO:0000256" key="1">
    <source>
        <dbReference type="SAM" id="Phobius"/>
    </source>
</evidence>
<evidence type="ECO:0000313" key="2">
    <source>
        <dbReference type="EMBL" id="TPG45977.1"/>
    </source>
</evidence>
<protein>
    <submittedName>
        <fullName evidence="2">Uncharacterized protein</fullName>
    </submittedName>
</protein>
<keyword evidence="3" id="KW-1185">Reference proteome</keyword>
<accession>A0A502F9E1</accession>
<proteinExistence type="predicted"/>
<gene>
    <name evidence="2" type="ORF">EAH89_25480</name>
</gene>
<name>A0A502F9E1_9PROT</name>
<dbReference type="Proteomes" id="UP000317078">
    <property type="component" value="Unassembled WGS sequence"/>
</dbReference>
<keyword evidence="1" id="KW-0812">Transmembrane</keyword>
<feature type="transmembrane region" description="Helical" evidence="1">
    <location>
        <begin position="44"/>
        <end position="65"/>
    </location>
</feature>
<evidence type="ECO:0000313" key="3">
    <source>
        <dbReference type="Proteomes" id="UP000317078"/>
    </source>
</evidence>
<keyword evidence="1" id="KW-0472">Membrane</keyword>
<comment type="caution">
    <text evidence="2">The sequence shown here is derived from an EMBL/GenBank/DDBJ whole genome shotgun (WGS) entry which is preliminary data.</text>
</comment>
<reference evidence="2 3" key="1">
    <citation type="journal article" date="2019" name="Environ. Microbiol.">
        <title>Species interactions and distinct microbial communities in high Arctic permafrost affected cryosols are associated with the CH4 and CO2 gas fluxes.</title>
        <authorList>
            <person name="Altshuler I."/>
            <person name="Hamel J."/>
            <person name="Turney S."/>
            <person name="Magnuson E."/>
            <person name="Levesque R."/>
            <person name="Greer C."/>
            <person name="Whyte L.G."/>
        </authorList>
    </citation>
    <scope>NUCLEOTIDE SEQUENCE [LARGE SCALE GENOMIC DNA]</scope>
    <source>
        <strain evidence="2 3">S9.3B</strain>
    </source>
</reference>
<dbReference type="AlphaFoldDB" id="A0A502F9E1"/>
<organism evidence="2 3">
    <name type="scientific">Muricoccus nepalensis</name>
    <dbReference type="NCBI Taxonomy" id="1854500"/>
    <lineage>
        <taxon>Bacteria</taxon>
        <taxon>Pseudomonadati</taxon>
        <taxon>Pseudomonadota</taxon>
        <taxon>Alphaproteobacteria</taxon>
        <taxon>Acetobacterales</taxon>
        <taxon>Roseomonadaceae</taxon>
        <taxon>Muricoccus</taxon>
    </lineage>
</organism>
<sequence>MIITVGLAMLAVTFACGLRAAGAVATLVLGGALVREARTNALRVLGQCVLAWSIFAALGVVAIYASA</sequence>